<feature type="compositionally biased region" description="Low complexity" evidence="1">
    <location>
        <begin position="71"/>
        <end position="81"/>
    </location>
</feature>
<feature type="region of interest" description="Disordered" evidence="1">
    <location>
        <begin position="1"/>
        <end position="286"/>
    </location>
</feature>
<proteinExistence type="predicted"/>
<evidence type="ECO:0000313" key="2">
    <source>
        <dbReference type="EMBL" id="ACZ43728.1"/>
    </source>
</evidence>
<protein>
    <submittedName>
        <fullName evidence="2">Uncharacterized protein</fullName>
    </submittedName>
</protein>
<reference evidence="3" key="1">
    <citation type="journal article" date="2010" name="Stand. Genomic Sci.">
        <title>Complete genome sequence of 'Thermobaculum terrenum' type strain (YNP1).</title>
        <authorList>
            <person name="Kiss H."/>
            <person name="Cleland D."/>
            <person name="Lapidus A."/>
            <person name="Lucas S."/>
            <person name="Glavina Del Rio T."/>
            <person name="Nolan M."/>
            <person name="Tice H."/>
            <person name="Han C."/>
            <person name="Goodwin L."/>
            <person name="Pitluck S."/>
            <person name="Liolios K."/>
            <person name="Ivanova N."/>
            <person name="Mavromatis K."/>
            <person name="Ovchinnikova G."/>
            <person name="Pati A."/>
            <person name="Chen A."/>
            <person name="Palaniappan K."/>
            <person name="Land M."/>
            <person name="Hauser L."/>
            <person name="Chang Y."/>
            <person name="Jeffries C."/>
            <person name="Lu M."/>
            <person name="Brettin T."/>
            <person name="Detter J."/>
            <person name="Goker M."/>
            <person name="Tindall B."/>
            <person name="Beck B."/>
            <person name="McDermott T."/>
            <person name="Woyke T."/>
            <person name="Bristow J."/>
            <person name="Eisen J."/>
            <person name="Markowitz V."/>
            <person name="Hugenholtz P."/>
            <person name="Kyrpides N."/>
            <person name="Klenk H."/>
            <person name="Cheng J."/>
        </authorList>
    </citation>
    <scope>NUCLEOTIDE SEQUENCE [LARGE SCALE GENOMIC DNA]</scope>
    <source>
        <strain evidence="3">ATCC BAA-798 / YNP1</strain>
    </source>
</reference>
<dbReference type="AlphaFoldDB" id="D1CJ08"/>
<dbReference type="KEGG" id="ttr:Tter_2845"/>
<dbReference type="Proteomes" id="UP000000323">
    <property type="component" value="Chromosome 2"/>
</dbReference>
<feature type="compositionally biased region" description="Basic and acidic residues" evidence="1">
    <location>
        <begin position="252"/>
        <end position="261"/>
    </location>
</feature>
<dbReference type="RefSeq" id="WP_012876758.1">
    <property type="nucleotide sequence ID" value="NC_013526.1"/>
</dbReference>
<evidence type="ECO:0000313" key="3">
    <source>
        <dbReference type="Proteomes" id="UP000000323"/>
    </source>
</evidence>
<dbReference type="STRING" id="525904.Tter_2845"/>
<accession>D1CJ08</accession>
<name>D1CJ08_THET1</name>
<dbReference type="EMBL" id="CP001826">
    <property type="protein sequence ID" value="ACZ43728.1"/>
    <property type="molecule type" value="Genomic_DNA"/>
</dbReference>
<feature type="compositionally biased region" description="Basic and acidic residues" evidence="1">
    <location>
        <begin position="132"/>
        <end position="145"/>
    </location>
</feature>
<sequence>MPRNQRVSIRGKGSDIFFEHLNPSEIRPRPEDGTEPTEPASKHASMQAAKEASAQTHKQAQKQPSDQADQLTETTEGTEALEGGGRAPVLEARQPSQGDESATDARDESTALPDSKQASGLARELASKHASKQADKPASEREGEHASGYAPEYASKLEPAARSDAATRGAVPGAGESLQASRDAGMHAGDQASAQAGEYASMLASKQDAGSRDGAVGSQPPSDASQGIVAATSPAPVRDEGHHPAAGQGEPWSERGVESGDRLGGSRGGEDAEDGLPSSVHGSKLPRTDHADVLHALWKDLSEAATITNAFRFTDTDMRLLTDATYALGKEFGIKVSKQEVVRLALRALLLEYEREGPDSLLARYALRKQQLRRGDI</sequence>
<organism evidence="2 3">
    <name type="scientific">Thermobaculum terrenum (strain ATCC BAA-798 / CCMEE 7001 / YNP1)</name>
    <dbReference type="NCBI Taxonomy" id="525904"/>
    <lineage>
        <taxon>Bacteria</taxon>
        <taxon>Bacillati</taxon>
        <taxon>Chloroflexota</taxon>
        <taxon>Chloroflexia</taxon>
        <taxon>Candidatus Thermobaculales</taxon>
        <taxon>Candidatus Thermobaculaceae</taxon>
        <taxon>Thermobaculum</taxon>
    </lineage>
</organism>
<feature type="compositionally biased region" description="Polar residues" evidence="1">
    <location>
        <begin position="53"/>
        <end position="70"/>
    </location>
</feature>
<keyword evidence="3" id="KW-1185">Reference proteome</keyword>
<gene>
    <name evidence="2" type="ordered locus">Tter_2845</name>
</gene>
<evidence type="ECO:0000256" key="1">
    <source>
        <dbReference type="SAM" id="MobiDB-lite"/>
    </source>
</evidence>
<dbReference type="HOGENOM" id="CLU_733494_0_0_0"/>